<dbReference type="OrthoDB" id="9814618at2"/>
<evidence type="ECO:0000256" key="6">
    <source>
        <dbReference type="RuleBase" id="RU364065"/>
    </source>
</evidence>
<dbReference type="InterPro" id="IPR002109">
    <property type="entry name" value="Glutaredoxin"/>
</dbReference>
<dbReference type="PANTHER" id="PTHR45694:SF18">
    <property type="entry name" value="GLUTAREDOXIN-1-RELATED"/>
    <property type="match status" value="1"/>
</dbReference>
<dbReference type="InterPro" id="IPR014025">
    <property type="entry name" value="Glutaredoxin_subgr"/>
</dbReference>
<dbReference type="InterPro" id="IPR011767">
    <property type="entry name" value="GLR_AS"/>
</dbReference>
<keyword evidence="5 6" id="KW-0676">Redox-active center</keyword>
<comment type="caution">
    <text evidence="8">The sequence shown here is derived from an EMBL/GenBank/DDBJ whole genome shotgun (WGS) entry which is preliminary data.</text>
</comment>
<keyword evidence="4" id="KW-1015">Disulfide bond</keyword>
<dbReference type="Gene3D" id="3.40.30.10">
    <property type="entry name" value="Glutaredoxin"/>
    <property type="match status" value="1"/>
</dbReference>
<protein>
    <recommendedName>
        <fullName evidence="6">Glutaredoxin</fullName>
    </recommendedName>
</protein>
<reference evidence="8 9" key="1">
    <citation type="submission" date="2019-03" db="EMBL/GenBank/DDBJ databases">
        <title>Genomic Encyclopedia of Type Strains, Phase IV (KMG-IV): sequencing the most valuable type-strain genomes for metagenomic binning, comparative biology and taxonomic classification.</title>
        <authorList>
            <person name="Goeker M."/>
        </authorList>
    </citation>
    <scope>NUCLEOTIDE SEQUENCE [LARGE SCALE GENOMIC DNA]</scope>
    <source>
        <strain evidence="8 9">DSM 13587</strain>
    </source>
</reference>
<keyword evidence="6" id="KW-0963">Cytoplasm</keyword>
<comment type="function">
    <text evidence="6">Has a glutathione-disulfide oxidoreductase activity in the presence of NADPH and glutathione reductase. Reduces low molecular weight disulfides and proteins.</text>
</comment>
<dbReference type="GO" id="GO:0015038">
    <property type="term" value="F:glutathione disulfide oxidoreductase activity"/>
    <property type="evidence" value="ECO:0007669"/>
    <property type="project" value="UniProtKB-UniRule"/>
</dbReference>
<evidence type="ECO:0000256" key="5">
    <source>
        <dbReference type="ARBA" id="ARBA00023284"/>
    </source>
</evidence>
<dbReference type="InterPro" id="IPR036249">
    <property type="entry name" value="Thioredoxin-like_sf"/>
</dbReference>
<dbReference type="SUPFAM" id="SSF52833">
    <property type="entry name" value="Thioredoxin-like"/>
    <property type="match status" value="1"/>
</dbReference>
<gene>
    <name evidence="8" type="ORF">EDC35_109147</name>
</gene>
<dbReference type="GO" id="GO:0005737">
    <property type="term" value="C:cytoplasm"/>
    <property type="evidence" value="ECO:0007669"/>
    <property type="project" value="TreeGrafter"/>
</dbReference>
<dbReference type="GO" id="GO:0034599">
    <property type="term" value="P:cellular response to oxidative stress"/>
    <property type="evidence" value="ECO:0007669"/>
    <property type="project" value="TreeGrafter"/>
</dbReference>
<dbReference type="Proteomes" id="UP000295717">
    <property type="component" value="Unassembled WGS sequence"/>
</dbReference>
<dbReference type="PROSITE" id="PS51354">
    <property type="entry name" value="GLUTAREDOXIN_2"/>
    <property type="match status" value="1"/>
</dbReference>
<accession>A0A4R3MU55</accession>
<dbReference type="PANTHER" id="PTHR45694">
    <property type="entry name" value="GLUTAREDOXIN 2"/>
    <property type="match status" value="1"/>
</dbReference>
<evidence type="ECO:0000259" key="7">
    <source>
        <dbReference type="Pfam" id="PF00462"/>
    </source>
</evidence>
<evidence type="ECO:0000256" key="4">
    <source>
        <dbReference type="ARBA" id="ARBA00023157"/>
    </source>
</evidence>
<sequence length="84" mass="9590">MVQITLYTTQTCPYCTRALSLLKRKGVAFTEIPVDDDPEQWRIMEERSQRQTVPQIFIDDRPIGGYDDMAQLDAKGELDALLGL</sequence>
<dbReference type="AlphaFoldDB" id="A0A4R3MU55"/>
<dbReference type="CDD" id="cd03418">
    <property type="entry name" value="GRX_GRXb_1_3_like"/>
    <property type="match status" value="1"/>
</dbReference>
<dbReference type="RefSeq" id="WP_132978251.1">
    <property type="nucleotide sequence ID" value="NZ_SMAO01000009.1"/>
</dbReference>
<name>A0A4R3MU55_9GAMM</name>
<dbReference type="NCBIfam" id="TIGR02181">
    <property type="entry name" value="GRX_bact"/>
    <property type="match status" value="1"/>
</dbReference>
<dbReference type="PROSITE" id="PS00195">
    <property type="entry name" value="GLUTAREDOXIN_1"/>
    <property type="match status" value="1"/>
</dbReference>
<feature type="domain" description="Glutaredoxin" evidence="7">
    <location>
        <begin position="4"/>
        <end position="62"/>
    </location>
</feature>
<evidence type="ECO:0000256" key="3">
    <source>
        <dbReference type="ARBA" id="ARBA00022982"/>
    </source>
</evidence>
<evidence type="ECO:0000313" key="8">
    <source>
        <dbReference type="EMBL" id="TCT19267.1"/>
    </source>
</evidence>
<organism evidence="8 9">
    <name type="scientific">Thiobaca trueperi</name>
    <dbReference type="NCBI Taxonomy" id="127458"/>
    <lineage>
        <taxon>Bacteria</taxon>
        <taxon>Pseudomonadati</taxon>
        <taxon>Pseudomonadota</taxon>
        <taxon>Gammaproteobacteria</taxon>
        <taxon>Chromatiales</taxon>
        <taxon>Chromatiaceae</taxon>
        <taxon>Thiobaca</taxon>
    </lineage>
</organism>
<evidence type="ECO:0000313" key="9">
    <source>
        <dbReference type="Proteomes" id="UP000295717"/>
    </source>
</evidence>
<proteinExistence type="inferred from homology"/>
<keyword evidence="3 6" id="KW-0249">Electron transport</keyword>
<comment type="similarity">
    <text evidence="1 6">Belongs to the glutaredoxin family.</text>
</comment>
<evidence type="ECO:0000256" key="2">
    <source>
        <dbReference type="ARBA" id="ARBA00022448"/>
    </source>
</evidence>
<dbReference type="PRINTS" id="PR00160">
    <property type="entry name" value="GLUTAREDOXIN"/>
</dbReference>
<dbReference type="Pfam" id="PF00462">
    <property type="entry name" value="Glutaredoxin"/>
    <property type="match status" value="1"/>
</dbReference>
<dbReference type="GO" id="GO:0045454">
    <property type="term" value="P:cell redox homeostasis"/>
    <property type="evidence" value="ECO:0007669"/>
    <property type="project" value="InterPro"/>
</dbReference>
<dbReference type="EMBL" id="SMAO01000009">
    <property type="protein sequence ID" value="TCT19267.1"/>
    <property type="molecule type" value="Genomic_DNA"/>
</dbReference>
<evidence type="ECO:0000256" key="1">
    <source>
        <dbReference type="ARBA" id="ARBA00007787"/>
    </source>
</evidence>
<keyword evidence="2 6" id="KW-0813">Transport</keyword>
<dbReference type="InterPro" id="IPR011900">
    <property type="entry name" value="GRX_bact"/>
</dbReference>
<keyword evidence="9" id="KW-1185">Reference proteome</keyword>